<comment type="catalytic activity">
    <reaction evidence="10">
        <text>N-terminal L-methionyl-L-tyrosyl-[protein] + acetyl-CoA = N-terminal N(alpha)-acetyl-L-methionyl-L-tyrosyl-[protein] + CoA + H(+)</text>
        <dbReference type="Rhea" id="RHEA:50532"/>
        <dbReference type="Rhea" id="RHEA-COMP:12717"/>
        <dbReference type="Rhea" id="RHEA-COMP:12718"/>
        <dbReference type="ChEBI" id="CHEBI:15378"/>
        <dbReference type="ChEBI" id="CHEBI:57287"/>
        <dbReference type="ChEBI" id="CHEBI:57288"/>
        <dbReference type="ChEBI" id="CHEBI:133384"/>
        <dbReference type="ChEBI" id="CHEBI:133385"/>
        <dbReference type="EC" id="2.3.1.256"/>
    </reaction>
</comment>
<evidence type="ECO:0000256" key="3">
    <source>
        <dbReference type="ARBA" id="ARBA00022490"/>
    </source>
</evidence>
<dbReference type="GO" id="GO:0031417">
    <property type="term" value="C:NatC complex"/>
    <property type="evidence" value="ECO:0007669"/>
    <property type="project" value="TreeGrafter"/>
</dbReference>
<name>A0AAV4IFY0_9GAST</name>
<evidence type="ECO:0000256" key="4">
    <source>
        <dbReference type="ARBA" id="ARBA00022679"/>
    </source>
</evidence>
<proteinExistence type="inferred from homology"/>
<comment type="catalytic activity">
    <reaction evidence="8">
        <text>N-terminal L-methionyl-L-isoleucyl-[protein] + acetyl-CoA = N-terminal N(alpha)-acetyl-L-methionyl-L-isoleucyl-[protein] + CoA + H(+)</text>
        <dbReference type="Rhea" id="RHEA:50524"/>
        <dbReference type="Rhea" id="RHEA-COMP:12713"/>
        <dbReference type="Rhea" id="RHEA-COMP:12714"/>
        <dbReference type="ChEBI" id="CHEBI:15378"/>
        <dbReference type="ChEBI" id="CHEBI:57287"/>
        <dbReference type="ChEBI" id="CHEBI:57288"/>
        <dbReference type="ChEBI" id="CHEBI:133379"/>
        <dbReference type="ChEBI" id="CHEBI:133380"/>
        <dbReference type="EC" id="2.3.1.256"/>
    </reaction>
</comment>
<evidence type="ECO:0000256" key="16">
    <source>
        <dbReference type="SAM" id="MobiDB-lite"/>
    </source>
</evidence>
<evidence type="ECO:0000313" key="18">
    <source>
        <dbReference type="EMBL" id="GFS08974.1"/>
    </source>
</evidence>
<dbReference type="SUPFAM" id="SSF55729">
    <property type="entry name" value="Acyl-CoA N-acyltransferases (Nat)"/>
    <property type="match status" value="1"/>
</dbReference>
<evidence type="ECO:0000259" key="17">
    <source>
        <dbReference type="PROSITE" id="PS51186"/>
    </source>
</evidence>
<feature type="region of interest" description="Disordered" evidence="16">
    <location>
        <begin position="1"/>
        <end position="67"/>
    </location>
</feature>
<dbReference type="PROSITE" id="PS51186">
    <property type="entry name" value="GNAT"/>
    <property type="match status" value="1"/>
</dbReference>
<dbReference type="CDD" id="cd04301">
    <property type="entry name" value="NAT_SF"/>
    <property type="match status" value="1"/>
</dbReference>
<keyword evidence="3" id="KW-0963">Cytoplasm</keyword>
<evidence type="ECO:0000256" key="10">
    <source>
        <dbReference type="ARBA" id="ARBA00052207"/>
    </source>
</evidence>
<dbReference type="GO" id="GO:0005634">
    <property type="term" value="C:nucleus"/>
    <property type="evidence" value="ECO:0007669"/>
    <property type="project" value="UniProtKB-SubCell"/>
</dbReference>
<evidence type="ECO:0000313" key="19">
    <source>
        <dbReference type="Proteomes" id="UP000762676"/>
    </source>
</evidence>
<evidence type="ECO:0000256" key="13">
    <source>
        <dbReference type="ARBA" id="ARBA00066994"/>
    </source>
</evidence>
<feature type="compositionally biased region" description="Polar residues" evidence="16">
    <location>
        <begin position="21"/>
        <end position="48"/>
    </location>
</feature>
<evidence type="ECO:0000256" key="12">
    <source>
        <dbReference type="ARBA" id="ARBA00052477"/>
    </source>
</evidence>
<comment type="caution">
    <text evidence="18">The sequence shown here is derived from an EMBL/GenBank/DDBJ whole genome shotgun (WGS) entry which is preliminary data.</text>
</comment>
<protein>
    <recommendedName>
        <fullName evidence="13">N-terminal methionine N(alpha)-acetyltransferase NatC</fullName>
        <ecNumber evidence="13">2.3.1.256</ecNumber>
    </recommendedName>
    <alternativeName>
        <fullName evidence="14">N-acetyltransferase MAK3 homolog</fullName>
    </alternativeName>
    <alternativeName>
        <fullName evidence="15">NatC catalytic subunit</fullName>
    </alternativeName>
</protein>
<dbReference type="Gene3D" id="3.40.630.30">
    <property type="match status" value="1"/>
</dbReference>
<sequence>MAEQSSTTPVCPLALREPENNSKNVSSCCFLSNNDDGSSGKEQNSATSKDYPGFKRTETLENGDGPCNGRLHLQKSNYQSLSQTDTQEEVLFDSTAQGKKLNGLNYSEYNLNDNGISKNVSSTVNEGTGDCEDGTLQTGKTKPMQKLCQNHDGRVVNDKSYCISEQHTSLDKQVDGLVKNLEDVSVSPSATCVSSDCERPSTSYLKENSDGHGIEYVVYESEKQMPDIMRLITKDLSEPYSIYTYRYFIHNWPRLCFLAKADNQCVGAIVCKLDLHKKMARRGYIAMLAVDSEYRRRQIGSTLVTKAIEAMIKDDCDEVVLETEITNQGALHLYENLGFVRDKRLFRYYLNGVDALRLKLWLR</sequence>
<evidence type="ECO:0000256" key="6">
    <source>
        <dbReference type="ARBA" id="ARBA00023315"/>
    </source>
</evidence>
<keyword evidence="5" id="KW-0539">Nucleus</keyword>
<dbReference type="Proteomes" id="UP000762676">
    <property type="component" value="Unassembled WGS sequence"/>
</dbReference>
<evidence type="ECO:0000256" key="11">
    <source>
        <dbReference type="ARBA" id="ARBA00052362"/>
    </source>
</evidence>
<dbReference type="AlphaFoldDB" id="A0AAV4IFY0"/>
<keyword evidence="6" id="KW-0012">Acyltransferase</keyword>
<evidence type="ECO:0000256" key="9">
    <source>
        <dbReference type="ARBA" id="ARBA00051225"/>
    </source>
</evidence>
<gene>
    <name evidence="18" type="ORF">ElyMa_004771300</name>
</gene>
<comment type="catalytic activity">
    <reaction evidence="9">
        <text>N-terminal L-methionyl-L-leucyl-[protein] + acetyl-CoA = N-terminal N(alpha)-acetyl-L-methionyl-L-leucyl-[protein] + CoA + H(+)</text>
        <dbReference type="Rhea" id="RHEA:50520"/>
        <dbReference type="Rhea" id="RHEA-COMP:12711"/>
        <dbReference type="Rhea" id="RHEA-COMP:12712"/>
        <dbReference type="ChEBI" id="CHEBI:15378"/>
        <dbReference type="ChEBI" id="CHEBI:57287"/>
        <dbReference type="ChEBI" id="CHEBI:57288"/>
        <dbReference type="ChEBI" id="CHEBI:133377"/>
        <dbReference type="ChEBI" id="CHEBI:133378"/>
        <dbReference type="EC" id="2.3.1.256"/>
    </reaction>
</comment>
<comment type="catalytic activity">
    <reaction evidence="11">
        <text>N-terminal L-methionyl-L-phenylalanyl-[protein] + acetyl-CoA = N-terminal N(alpha)-acetyl-L-methionyl-L-phenylalanyl-[protein] + CoA + H(+)</text>
        <dbReference type="Rhea" id="RHEA:50528"/>
        <dbReference type="Rhea" id="RHEA-COMP:12715"/>
        <dbReference type="Rhea" id="RHEA-COMP:12716"/>
        <dbReference type="ChEBI" id="CHEBI:15378"/>
        <dbReference type="ChEBI" id="CHEBI:57287"/>
        <dbReference type="ChEBI" id="CHEBI:57288"/>
        <dbReference type="ChEBI" id="CHEBI:133382"/>
        <dbReference type="ChEBI" id="CHEBI:133383"/>
        <dbReference type="EC" id="2.3.1.256"/>
    </reaction>
</comment>
<dbReference type="GO" id="GO:0120518">
    <property type="term" value="F:protein N-terminal-methionine acetyltransferase activity"/>
    <property type="evidence" value="ECO:0007669"/>
    <property type="project" value="UniProtKB-EC"/>
</dbReference>
<dbReference type="FunFam" id="3.40.630.30:FF:000010">
    <property type="entry name" value="Putative N-alpha-acetyltransferase 30"/>
    <property type="match status" value="1"/>
</dbReference>
<evidence type="ECO:0000256" key="2">
    <source>
        <dbReference type="ARBA" id="ARBA00004496"/>
    </source>
</evidence>
<evidence type="ECO:0000256" key="7">
    <source>
        <dbReference type="ARBA" id="ARBA00024025"/>
    </source>
</evidence>
<evidence type="ECO:0000256" key="14">
    <source>
        <dbReference type="ARBA" id="ARBA00076746"/>
    </source>
</evidence>
<keyword evidence="4" id="KW-0808">Transferase</keyword>
<dbReference type="InterPro" id="IPR044542">
    <property type="entry name" value="NAA30-like"/>
</dbReference>
<evidence type="ECO:0000256" key="5">
    <source>
        <dbReference type="ARBA" id="ARBA00023242"/>
    </source>
</evidence>
<organism evidence="18 19">
    <name type="scientific">Elysia marginata</name>
    <dbReference type="NCBI Taxonomy" id="1093978"/>
    <lineage>
        <taxon>Eukaryota</taxon>
        <taxon>Metazoa</taxon>
        <taxon>Spiralia</taxon>
        <taxon>Lophotrochozoa</taxon>
        <taxon>Mollusca</taxon>
        <taxon>Gastropoda</taxon>
        <taxon>Heterobranchia</taxon>
        <taxon>Euthyneura</taxon>
        <taxon>Panpulmonata</taxon>
        <taxon>Sacoglossa</taxon>
        <taxon>Placobranchoidea</taxon>
        <taxon>Plakobranchidae</taxon>
        <taxon>Elysia</taxon>
    </lineage>
</organism>
<evidence type="ECO:0000256" key="1">
    <source>
        <dbReference type="ARBA" id="ARBA00004123"/>
    </source>
</evidence>
<feature type="domain" description="N-acetyltransferase" evidence="17">
    <location>
        <begin position="214"/>
        <end position="363"/>
    </location>
</feature>
<dbReference type="PANTHER" id="PTHR45896:SF1">
    <property type="entry name" value="N-ALPHA-ACETYLTRANSFERASE 30"/>
    <property type="match status" value="1"/>
</dbReference>
<dbReference type="EMBL" id="BMAT01009568">
    <property type="protein sequence ID" value="GFS08974.1"/>
    <property type="molecule type" value="Genomic_DNA"/>
</dbReference>
<comment type="subcellular location">
    <subcellularLocation>
        <location evidence="2">Cytoplasm</location>
    </subcellularLocation>
    <subcellularLocation>
        <location evidence="1">Nucleus</location>
    </subcellularLocation>
</comment>
<evidence type="ECO:0000256" key="15">
    <source>
        <dbReference type="ARBA" id="ARBA00078622"/>
    </source>
</evidence>
<dbReference type="PANTHER" id="PTHR45896">
    <property type="entry name" value="N-ALPHA-ACETYLTRANSFERASE 30"/>
    <property type="match status" value="1"/>
</dbReference>
<dbReference type="InterPro" id="IPR000182">
    <property type="entry name" value="GNAT_dom"/>
</dbReference>
<reference evidence="18 19" key="1">
    <citation type="journal article" date="2021" name="Elife">
        <title>Chloroplast acquisition without the gene transfer in kleptoplastic sea slugs, Plakobranchus ocellatus.</title>
        <authorList>
            <person name="Maeda T."/>
            <person name="Takahashi S."/>
            <person name="Yoshida T."/>
            <person name="Shimamura S."/>
            <person name="Takaki Y."/>
            <person name="Nagai Y."/>
            <person name="Toyoda A."/>
            <person name="Suzuki Y."/>
            <person name="Arimoto A."/>
            <person name="Ishii H."/>
            <person name="Satoh N."/>
            <person name="Nishiyama T."/>
            <person name="Hasebe M."/>
            <person name="Maruyama T."/>
            <person name="Minagawa J."/>
            <person name="Obokata J."/>
            <person name="Shigenobu S."/>
        </authorList>
    </citation>
    <scope>NUCLEOTIDE SEQUENCE [LARGE SCALE GENOMIC DNA]</scope>
</reference>
<keyword evidence="19" id="KW-1185">Reference proteome</keyword>
<dbReference type="Pfam" id="PF00583">
    <property type="entry name" value="Acetyltransf_1"/>
    <property type="match status" value="1"/>
</dbReference>
<accession>A0AAV4IFY0</accession>
<dbReference type="EC" id="2.3.1.256" evidence="13"/>
<comment type="catalytic activity">
    <reaction evidence="12">
        <text>N-terminal L-methionyl-L-tryptophyl-[protein] + acetyl-CoA = N-terminal N(alpha)-acetyl-L-methionyl-L-tryptophyl-[protein] + CoA + H(+)</text>
        <dbReference type="Rhea" id="RHEA:50560"/>
        <dbReference type="Rhea" id="RHEA-COMP:12724"/>
        <dbReference type="Rhea" id="RHEA-COMP:12725"/>
        <dbReference type="ChEBI" id="CHEBI:15378"/>
        <dbReference type="ChEBI" id="CHEBI:57287"/>
        <dbReference type="ChEBI" id="CHEBI:57288"/>
        <dbReference type="ChEBI" id="CHEBI:133386"/>
        <dbReference type="ChEBI" id="CHEBI:133387"/>
        <dbReference type="EC" id="2.3.1.256"/>
    </reaction>
</comment>
<evidence type="ECO:0000256" key="8">
    <source>
        <dbReference type="ARBA" id="ARBA00050754"/>
    </source>
</evidence>
<comment type="similarity">
    <text evidence="7">Belongs to the acetyltransferase family. MAK3 subfamily.</text>
</comment>
<dbReference type="InterPro" id="IPR016181">
    <property type="entry name" value="Acyl_CoA_acyltransferase"/>
</dbReference>